<gene>
    <name evidence="1" type="ORF">CJO77_22200</name>
</gene>
<sequence length="358" mass="39520">MHMNIDFHYGVIFILARTAGLTRNEAETVAHACQYVDDATTDGLLKFRDGQRFERFASAHGMIDYRNRVSADNRESWVPFHFVPGGDGTTFEDRLVCRPDSAIAQALVCDALARHKQDNALHRLGVTLHAYVDTWAHQGFSGIVSKHNHVENITVEGIDHHGMLGRIAATIERVKDGIVANALSEFLPLGHGAAMAFPDQPWTAWHYTNGFGTVIARNNLNDFLAAADRAYGAIRAFKDGKVNLNNTPALPADTAAALRQLLAENRSEDAGVRLDAIQKAIRDGKFAGVESLPPYIPKGTGSWKHVATGIVVTDDGSKRPEWQPAFETSDYRRFHDAVKEHRSTLLDVILPQHGLRVC</sequence>
<reference evidence="1 2" key="1">
    <citation type="submission" date="2017-08" db="EMBL/GenBank/DDBJ databases">
        <title>Genome sequences of Ralstonia solanacearum Species Complex (RSSC) isolated from Potato bacterial wilts in Korea.</title>
        <authorList>
            <person name="Cho H."/>
            <person name="Song E.-S."/>
            <person name="Lee Y.K."/>
            <person name="Lee S."/>
            <person name="Lee S.-W."/>
            <person name="Jo A."/>
            <person name="Kim J.-G."/>
            <person name="Hwang I."/>
        </authorList>
    </citation>
    <scope>NUCLEOTIDE SEQUENCE [LARGE SCALE GENOMIC DNA]</scope>
    <source>
        <strain evidence="1 2">T98</strain>
        <plasmid evidence="1 2">unnamed</plasmid>
    </source>
</reference>
<keyword evidence="1" id="KW-0614">Plasmid</keyword>
<dbReference type="InterPro" id="IPR046653">
    <property type="entry name" value="DUF6765"/>
</dbReference>
<evidence type="ECO:0000313" key="1">
    <source>
        <dbReference type="EMBL" id="AXV84228.1"/>
    </source>
</evidence>
<dbReference type="Proteomes" id="UP000261758">
    <property type="component" value="Plasmid unnamed"/>
</dbReference>
<dbReference type="Pfam" id="PF20551">
    <property type="entry name" value="DUF6765"/>
    <property type="match status" value="1"/>
</dbReference>
<accession>A0AAD0WIJ0</accession>
<dbReference type="EMBL" id="CP022760">
    <property type="protein sequence ID" value="AXV84228.1"/>
    <property type="molecule type" value="Genomic_DNA"/>
</dbReference>
<evidence type="ECO:0000313" key="2">
    <source>
        <dbReference type="Proteomes" id="UP000261758"/>
    </source>
</evidence>
<dbReference type="AlphaFoldDB" id="A0AAD0WIJ0"/>
<geneLocation type="plasmid" evidence="1 2">
    <name>unnamed</name>
</geneLocation>
<protein>
    <submittedName>
        <fullName evidence="1">Uncharacterized protein</fullName>
    </submittedName>
</protein>
<proteinExistence type="predicted"/>
<name>A0AAD0WIJ0_RALSL</name>
<organism evidence="1 2">
    <name type="scientific">Ralstonia solanacearum</name>
    <name type="common">Pseudomonas solanacearum</name>
    <dbReference type="NCBI Taxonomy" id="305"/>
    <lineage>
        <taxon>Bacteria</taxon>
        <taxon>Pseudomonadati</taxon>
        <taxon>Pseudomonadota</taxon>
        <taxon>Betaproteobacteria</taxon>
        <taxon>Burkholderiales</taxon>
        <taxon>Burkholderiaceae</taxon>
        <taxon>Ralstonia</taxon>
        <taxon>Ralstonia solanacearum species complex</taxon>
    </lineage>
</organism>